<organism evidence="7 8">
    <name type="scientific">Subtercola boreus</name>
    <dbReference type="NCBI Taxonomy" id="120213"/>
    <lineage>
        <taxon>Bacteria</taxon>
        <taxon>Bacillati</taxon>
        <taxon>Actinomycetota</taxon>
        <taxon>Actinomycetes</taxon>
        <taxon>Micrococcales</taxon>
        <taxon>Microbacteriaceae</taxon>
        <taxon>Subtercola</taxon>
    </lineage>
</organism>
<comment type="caution">
    <text evidence="7">The sequence shown here is derived from an EMBL/GenBank/DDBJ whole genome shotgun (WGS) entry which is preliminary data.</text>
</comment>
<comment type="similarity">
    <text evidence="5">Belongs to the zinc-containing alcohol dehydrogenase family.</text>
</comment>
<dbReference type="PROSITE" id="PS00059">
    <property type="entry name" value="ADH_ZINC"/>
    <property type="match status" value="1"/>
</dbReference>
<dbReference type="InterPro" id="IPR036291">
    <property type="entry name" value="NAD(P)-bd_dom_sf"/>
</dbReference>
<evidence type="ECO:0000256" key="5">
    <source>
        <dbReference type="RuleBase" id="RU361277"/>
    </source>
</evidence>
<dbReference type="InterPro" id="IPR050129">
    <property type="entry name" value="Zn_alcohol_dh"/>
</dbReference>
<dbReference type="OrthoDB" id="9797931at2"/>
<evidence type="ECO:0000256" key="2">
    <source>
        <dbReference type="ARBA" id="ARBA00022723"/>
    </source>
</evidence>
<dbReference type="SUPFAM" id="SSF51735">
    <property type="entry name" value="NAD(P)-binding Rossmann-fold domains"/>
    <property type="match status" value="1"/>
</dbReference>
<dbReference type="EMBL" id="NBXA01000033">
    <property type="protein sequence ID" value="RFA06991.1"/>
    <property type="molecule type" value="Genomic_DNA"/>
</dbReference>
<reference evidence="7 8" key="1">
    <citation type="submission" date="2017-04" db="EMBL/GenBank/DDBJ databases">
        <title>Comparative genome analysis of Subtercola boreus.</title>
        <authorList>
            <person name="Cho Y.-J."/>
            <person name="Cho A."/>
            <person name="Kim O.-S."/>
            <person name="Lee J.-I."/>
        </authorList>
    </citation>
    <scope>NUCLEOTIDE SEQUENCE [LARGE SCALE GENOMIC DNA]</scope>
    <source>
        <strain evidence="7 8">P27444</strain>
    </source>
</reference>
<dbReference type="PANTHER" id="PTHR43401:SF2">
    <property type="entry name" value="L-THREONINE 3-DEHYDROGENASE"/>
    <property type="match status" value="1"/>
</dbReference>
<dbReference type="Proteomes" id="UP000256709">
    <property type="component" value="Unassembled WGS sequence"/>
</dbReference>
<dbReference type="SUPFAM" id="SSF50129">
    <property type="entry name" value="GroES-like"/>
    <property type="match status" value="1"/>
</dbReference>
<dbReference type="GO" id="GO:0008270">
    <property type="term" value="F:zinc ion binding"/>
    <property type="evidence" value="ECO:0007669"/>
    <property type="project" value="InterPro"/>
</dbReference>
<dbReference type="Gene3D" id="3.40.50.720">
    <property type="entry name" value="NAD(P)-binding Rossmann-like Domain"/>
    <property type="match status" value="1"/>
</dbReference>
<sequence>MTIQEQGASFVRTESGDVVVELRAHPRQPVDAGELRVQPQYIGICGTDLEILHDRMPENFDTRLPHTLGHEWSGIVVETGPGSDGFAIGDRVLGHGHMGGNDWFGATHDGAASDSFVIAAHMCHHVPAGVDLLTAAIIEPFACVLQGFQKAGGVTAGDTVHVYGLGAIGLAAVIHCVTVGARVVAFDLSPLRRSRAIELGCEAALDPRDVGKAERDALGLADLVLEASGARAAQASALESAAPRGRVLLMGLSRPTETDARLSLIVERDLTVLSSVGAPTDIWEPAIRYVDRARIDLGRIVTSTLPLSRVHEAFDRAQDAQNEIKVMLRPDGADAR</sequence>
<gene>
    <name evidence="7" type="ORF">B7R21_17350</name>
</gene>
<dbReference type="Gene3D" id="3.90.180.10">
    <property type="entry name" value="Medium-chain alcohol dehydrogenases, catalytic domain"/>
    <property type="match status" value="1"/>
</dbReference>
<evidence type="ECO:0000259" key="6">
    <source>
        <dbReference type="SMART" id="SM00829"/>
    </source>
</evidence>
<dbReference type="InterPro" id="IPR002328">
    <property type="entry name" value="ADH_Zn_CS"/>
</dbReference>
<dbReference type="InterPro" id="IPR013149">
    <property type="entry name" value="ADH-like_C"/>
</dbReference>
<evidence type="ECO:0000313" key="7">
    <source>
        <dbReference type="EMBL" id="RFA06991.1"/>
    </source>
</evidence>
<dbReference type="AlphaFoldDB" id="A0A3E0VB74"/>
<evidence type="ECO:0000256" key="4">
    <source>
        <dbReference type="ARBA" id="ARBA00023002"/>
    </source>
</evidence>
<dbReference type="InterPro" id="IPR020843">
    <property type="entry name" value="ER"/>
</dbReference>
<keyword evidence="3 5" id="KW-0862">Zinc</keyword>
<protein>
    <recommendedName>
        <fullName evidence="6">Enoyl reductase (ER) domain-containing protein</fullName>
    </recommendedName>
</protein>
<dbReference type="Pfam" id="PF00107">
    <property type="entry name" value="ADH_zinc_N"/>
    <property type="match status" value="1"/>
</dbReference>
<dbReference type="SMART" id="SM00829">
    <property type="entry name" value="PKS_ER"/>
    <property type="match status" value="1"/>
</dbReference>
<keyword evidence="4" id="KW-0560">Oxidoreductase</keyword>
<evidence type="ECO:0000256" key="3">
    <source>
        <dbReference type="ARBA" id="ARBA00022833"/>
    </source>
</evidence>
<feature type="domain" description="Enoyl reductase (ER)" evidence="6">
    <location>
        <begin position="16"/>
        <end position="328"/>
    </location>
</feature>
<dbReference type="InterPro" id="IPR013154">
    <property type="entry name" value="ADH-like_N"/>
</dbReference>
<evidence type="ECO:0000313" key="8">
    <source>
        <dbReference type="Proteomes" id="UP000256709"/>
    </source>
</evidence>
<accession>A0A3E0VB74</accession>
<dbReference type="InterPro" id="IPR011032">
    <property type="entry name" value="GroES-like_sf"/>
</dbReference>
<evidence type="ECO:0000256" key="1">
    <source>
        <dbReference type="ARBA" id="ARBA00001947"/>
    </source>
</evidence>
<comment type="cofactor">
    <cofactor evidence="1 5">
        <name>Zn(2+)</name>
        <dbReference type="ChEBI" id="CHEBI:29105"/>
    </cofactor>
</comment>
<dbReference type="Pfam" id="PF08240">
    <property type="entry name" value="ADH_N"/>
    <property type="match status" value="1"/>
</dbReference>
<dbReference type="GO" id="GO:0016491">
    <property type="term" value="F:oxidoreductase activity"/>
    <property type="evidence" value="ECO:0007669"/>
    <property type="project" value="UniProtKB-KW"/>
</dbReference>
<proteinExistence type="inferred from homology"/>
<dbReference type="PANTHER" id="PTHR43401">
    <property type="entry name" value="L-THREONINE 3-DEHYDROGENASE"/>
    <property type="match status" value="1"/>
</dbReference>
<keyword evidence="2 5" id="KW-0479">Metal-binding</keyword>
<name>A0A3E0VB74_9MICO</name>